<name>A0ABS1JX53_9MICC</name>
<reference evidence="2 3" key="1">
    <citation type="submission" date="2021-01" db="EMBL/GenBank/DDBJ databases">
        <title>Genome public.</title>
        <authorList>
            <person name="Liu C."/>
            <person name="Sun Q."/>
        </authorList>
    </citation>
    <scope>NUCLEOTIDE SEQUENCE [LARGE SCALE GENOMIC DNA]</scope>
    <source>
        <strain evidence="2 3">JC656</strain>
    </source>
</reference>
<evidence type="ECO:0000313" key="3">
    <source>
        <dbReference type="Proteomes" id="UP000639051"/>
    </source>
</evidence>
<dbReference type="Proteomes" id="UP000639051">
    <property type="component" value="Unassembled WGS sequence"/>
</dbReference>
<feature type="compositionally biased region" description="Acidic residues" evidence="1">
    <location>
        <begin position="1"/>
        <end position="10"/>
    </location>
</feature>
<feature type="compositionally biased region" description="Basic and acidic residues" evidence="1">
    <location>
        <begin position="11"/>
        <end position="26"/>
    </location>
</feature>
<evidence type="ECO:0000256" key="1">
    <source>
        <dbReference type="SAM" id="MobiDB-lite"/>
    </source>
</evidence>
<keyword evidence="3" id="KW-1185">Reference proteome</keyword>
<proteinExistence type="predicted"/>
<feature type="region of interest" description="Disordered" evidence="1">
    <location>
        <begin position="1"/>
        <end position="35"/>
    </location>
</feature>
<organism evidence="2 3">
    <name type="scientific">Sinomonas cellulolyticus</name>
    <dbReference type="NCBI Taxonomy" id="2801916"/>
    <lineage>
        <taxon>Bacteria</taxon>
        <taxon>Bacillati</taxon>
        <taxon>Actinomycetota</taxon>
        <taxon>Actinomycetes</taxon>
        <taxon>Micrococcales</taxon>
        <taxon>Micrococcaceae</taxon>
        <taxon>Sinomonas</taxon>
    </lineage>
</organism>
<gene>
    <name evidence="2" type="ORF">JJE72_00135</name>
</gene>
<accession>A0ABS1JX53</accession>
<sequence>MTENTSEPEEREYKTGDPYDEPRDSGDQANDIRFSEEEQLIREQIHGNMPQEDDVPRNYADIDKAMAGMDVPDAELTSDASDSPPYHGQED</sequence>
<dbReference type="RefSeq" id="WP_189694850.1">
    <property type="nucleotide sequence ID" value="NZ_BNCM01000014.1"/>
</dbReference>
<feature type="region of interest" description="Disordered" evidence="1">
    <location>
        <begin position="66"/>
        <end position="91"/>
    </location>
</feature>
<protein>
    <submittedName>
        <fullName evidence="2">Uncharacterized protein</fullName>
    </submittedName>
</protein>
<evidence type="ECO:0000313" key="2">
    <source>
        <dbReference type="EMBL" id="MBL0703911.1"/>
    </source>
</evidence>
<dbReference type="EMBL" id="JAERRC010000001">
    <property type="protein sequence ID" value="MBL0703911.1"/>
    <property type="molecule type" value="Genomic_DNA"/>
</dbReference>
<comment type="caution">
    <text evidence="2">The sequence shown here is derived from an EMBL/GenBank/DDBJ whole genome shotgun (WGS) entry which is preliminary data.</text>
</comment>